<evidence type="ECO:0000256" key="5">
    <source>
        <dbReference type="PIRNR" id="PIRNR019574"/>
    </source>
</evidence>
<dbReference type="AlphaFoldDB" id="A0A1P8UDJ3"/>
<comment type="subcellular location">
    <subcellularLocation>
        <location evidence="1 5">Periplasm</location>
    </subcellularLocation>
</comment>
<dbReference type="Proteomes" id="UP000243807">
    <property type="component" value="Chromosome"/>
</dbReference>
<dbReference type="OrthoDB" id="9769319at2"/>
<evidence type="ECO:0000256" key="3">
    <source>
        <dbReference type="ARBA" id="ARBA00022729"/>
    </source>
</evidence>
<dbReference type="Gene3D" id="3.40.190.10">
    <property type="entry name" value="Periplasmic binding protein-like II"/>
    <property type="match status" value="2"/>
</dbReference>
<dbReference type="SUPFAM" id="SSF53850">
    <property type="entry name" value="Periplasmic binding protein-like II"/>
    <property type="match status" value="1"/>
</dbReference>
<name>A0A1P8UDJ3_9GAMM</name>
<evidence type="ECO:0000313" key="8">
    <source>
        <dbReference type="EMBL" id="APZ41910.1"/>
    </source>
</evidence>
<dbReference type="PANTHER" id="PTHR30222:SF17">
    <property type="entry name" value="SPERMIDINE_PUTRESCINE-BINDING PERIPLASMIC PROTEIN"/>
    <property type="match status" value="1"/>
</dbReference>
<dbReference type="InterPro" id="IPR001188">
    <property type="entry name" value="Sperm_putr-bd"/>
</dbReference>
<dbReference type="KEGG" id="afy:BW247_01375"/>
<proteinExistence type="inferred from homology"/>
<comment type="function">
    <text evidence="5">Required for the activity of the bacterial periplasmic transport system of putrescine.</text>
</comment>
<gene>
    <name evidence="8" type="ORF">BW247_01375</name>
</gene>
<dbReference type="CDD" id="cd13590">
    <property type="entry name" value="PBP2_PotD_PotF_like"/>
    <property type="match status" value="1"/>
</dbReference>
<evidence type="ECO:0000256" key="1">
    <source>
        <dbReference type="ARBA" id="ARBA00004418"/>
    </source>
</evidence>
<feature type="binding site" evidence="6">
    <location>
        <position position="82"/>
    </location>
    <ligand>
        <name>spermidine</name>
        <dbReference type="ChEBI" id="CHEBI:57834"/>
    </ligand>
</feature>
<dbReference type="Pfam" id="PF13416">
    <property type="entry name" value="SBP_bac_8"/>
    <property type="match status" value="1"/>
</dbReference>
<protein>
    <recommendedName>
        <fullName evidence="5">Putrescine-binding periplasmic protein</fullName>
    </recommendedName>
</protein>
<keyword evidence="4 5" id="KW-0574">Periplasm</keyword>
<evidence type="ECO:0000256" key="7">
    <source>
        <dbReference type="SAM" id="SignalP"/>
    </source>
</evidence>
<evidence type="ECO:0000256" key="4">
    <source>
        <dbReference type="ARBA" id="ARBA00022764"/>
    </source>
</evidence>
<accession>A0A1P8UDJ3</accession>
<keyword evidence="2 5" id="KW-0813">Transport</keyword>
<dbReference type="PIRSF" id="PIRSF019574">
    <property type="entry name" value="Periplasmic_polyamine_BP"/>
    <property type="match status" value="1"/>
</dbReference>
<keyword evidence="3 7" id="KW-0732">Signal</keyword>
<dbReference type="InterPro" id="IPR006059">
    <property type="entry name" value="SBP"/>
</dbReference>
<feature type="chain" id="PRO_5013224531" description="Putrescine-binding periplasmic protein" evidence="7">
    <location>
        <begin position="23"/>
        <end position="353"/>
    </location>
</feature>
<feature type="binding site" evidence="6">
    <location>
        <position position="33"/>
    </location>
    <ligand>
        <name>spermidine</name>
        <dbReference type="ChEBI" id="CHEBI:57834"/>
    </ligand>
</feature>
<organism evidence="8 9">
    <name type="scientific">Acidihalobacter ferrooxydans</name>
    <dbReference type="NCBI Taxonomy" id="1765967"/>
    <lineage>
        <taxon>Bacteria</taxon>
        <taxon>Pseudomonadati</taxon>
        <taxon>Pseudomonadota</taxon>
        <taxon>Gammaproteobacteria</taxon>
        <taxon>Chromatiales</taxon>
        <taxon>Ectothiorhodospiraceae</taxon>
        <taxon>Acidihalobacter</taxon>
    </lineage>
</organism>
<evidence type="ECO:0000256" key="2">
    <source>
        <dbReference type="ARBA" id="ARBA00022448"/>
    </source>
</evidence>
<comment type="similarity">
    <text evidence="5">Belongs to the bacterial solute-binding protein PotD/PotF family.</text>
</comment>
<dbReference type="GO" id="GO:0019808">
    <property type="term" value="F:polyamine binding"/>
    <property type="evidence" value="ECO:0007669"/>
    <property type="project" value="InterPro"/>
</dbReference>
<sequence length="353" mass="39495">MKLLKRLFLLALMTALPTLASAQETLNLFNWTEYMNPKIIKQFEKKYNVKVVQTYYSSNSELLAKLMAGGDSQYDVVVPSNYMIERMAAAGLLMKLDKSKLSNFKNLAPQFQNTPYDPHDAYAIPYQWGTTALAYDTRKFKNPPQTWGVLFDPKVNPSYPFALMGGSGQDTLHAACAYLGYTFGCDKISEWKAAAKLVLETKQRHNFTGFVDGTPALHQLEKGVIAAGIVYNGDLANEIESSPQATKYIKYIIPKGGAEAWVDNMAIPAHAPNPGLAYKFINFILDAKIGAELSNWNVYASPNAAARPYLDKVLQSSLVQPTPEEWKRLYYMPGLKGEKMKAYQAIWNAVRTQ</sequence>
<dbReference type="PANTHER" id="PTHR30222">
    <property type="entry name" value="SPERMIDINE/PUTRESCINE-BINDING PERIPLASMIC PROTEIN"/>
    <property type="match status" value="1"/>
</dbReference>
<dbReference type="EMBL" id="CP019434">
    <property type="protein sequence ID" value="APZ41910.1"/>
    <property type="molecule type" value="Genomic_DNA"/>
</dbReference>
<reference evidence="8 9" key="1">
    <citation type="submission" date="2017-01" db="EMBL/GenBank/DDBJ databases">
        <title>Draft sequence of Acidihalobacter ferrooxidans strain DSM 14175 (strain V8).</title>
        <authorList>
            <person name="Khaleque H.N."/>
            <person name="Ramsay J.P."/>
            <person name="Murphy R.J.T."/>
            <person name="Kaksonen A.H."/>
            <person name="Boxall N.J."/>
            <person name="Watkin E.L.J."/>
        </authorList>
    </citation>
    <scope>NUCLEOTIDE SEQUENCE [LARGE SCALE GENOMIC DNA]</scope>
    <source>
        <strain evidence="8 9">V8</strain>
    </source>
</reference>
<feature type="signal peptide" evidence="7">
    <location>
        <begin position="1"/>
        <end position="22"/>
    </location>
</feature>
<dbReference type="RefSeq" id="WP_076835257.1">
    <property type="nucleotide sequence ID" value="NZ_CP019434.1"/>
</dbReference>
<dbReference type="STRING" id="1765967.BW247_01375"/>
<evidence type="ECO:0000313" key="9">
    <source>
        <dbReference type="Proteomes" id="UP000243807"/>
    </source>
</evidence>
<dbReference type="PRINTS" id="PR00909">
    <property type="entry name" value="SPERMDNBNDNG"/>
</dbReference>
<keyword evidence="9" id="KW-1185">Reference proteome</keyword>
<dbReference type="GO" id="GO:0015846">
    <property type="term" value="P:polyamine transport"/>
    <property type="evidence" value="ECO:0007669"/>
    <property type="project" value="InterPro"/>
</dbReference>
<evidence type="ECO:0000256" key="6">
    <source>
        <dbReference type="PIRSR" id="PIRSR019574-1"/>
    </source>
</evidence>
<dbReference type="GO" id="GO:0042597">
    <property type="term" value="C:periplasmic space"/>
    <property type="evidence" value="ECO:0007669"/>
    <property type="project" value="UniProtKB-SubCell"/>
</dbReference>